<evidence type="ECO:0000256" key="7">
    <source>
        <dbReference type="ARBA" id="ARBA00023136"/>
    </source>
</evidence>
<dbReference type="EMBL" id="VUOB01000021">
    <property type="protein sequence ID" value="KAA2262610.1"/>
    <property type="molecule type" value="Genomic_DNA"/>
</dbReference>
<feature type="transmembrane region" description="Helical" evidence="8">
    <location>
        <begin position="20"/>
        <end position="39"/>
    </location>
</feature>
<dbReference type="GO" id="GO:0006508">
    <property type="term" value="P:proteolysis"/>
    <property type="evidence" value="ECO:0007669"/>
    <property type="project" value="UniProtKB-KW"/>
</dbReference>
<evidence type="ECO:0000256" key="8">
    <source>
        <dbReference type="SAM" id="Phobius"/>
    </source>
</evidence>
<gene>
    <name evidence="9" type="ORF">F0L68_11955</name>
</gene>
<dbReference type="Pfam" id="PF09721">
    <property type="entry name" value="Exosortase_EpsH"/>
    <property type="match status" value="1"/>
</dbReference>
<keyword evidence="2" id="KW-1003">Cell membrane</keyword>
<dbReference type="GO" id="GO:0008233">
    <property type="term" value="F:peptidase activity"/>
    <property type="evidence" value="ECO:0007669"/>
    <property type="project" value="UniProtKB-KW"/>
</dbReference>
<evidence type="ECO:0000256" key="1">
    <source>
        <dbReference type="ARBA" id="ARBA00004651"/>
    </source>
</evidence>
<evidence type="ECO:0000256" key="5">
    <source>
        <dbReference type="ARBA" id="ARBA00022801"/>
    </source>
</evidence>
<evidence type="ECO:0000256" key="6">
    <source>
        <dbReference type="ARBA" id="ARBA00022989"/>
    </source>
</evidence>
<protein>
    <submittedName>
        <fullName evidence="9">Exosortase/archaeosortase family protein</fullName>
    </submittedName>
</protein>
<feature type="transmembrane region" description="Helical" evidence="8">
    <location>
        <begin position="51"/>
        <end position="73"/>
    </location>
</feature>
<evidence type="ECO:0000256" key="4">
    <source>
        <dbReference type="ARBA" id="ARBA00022692"/>
    </source>
</evidence>
<feature type="transmembrane region" description="Helical" evidence="8">
    <location>
        <begin position="115"/>
        <end position="140"/>
    </location>
</feature>
<dbReference type="RefSeq" id="WP_149849589.1">
    <property type="nucleotide sequence ID" value="NZ_VUOB01000021.1"/>
</dbReference>
<comment type="caution">
    <text evidence="9">The sequence shown here is derived from an EMBL/GenBank/DDBJ whole genome shotgun (WGS) entry which is preliminary data.</text>
</comment>
<dbReference type="InterPro" id="IPR019127">
    <property type="entry name" value="Exosortase"/>
</dbReference>
<reference evidence="9 10" key="1">
    <citation type="submission" date="2019-09" db="EMBL/GenBank/DDBJ databases">
        <title>Goodfellowia gen. nov., a new genus of the Pseudonocardineae related to Actinoalloteichus, containing Goodfellowia coeruleoviolacea gen. nov., comb. nov. gen. nov., comb. nov.</title>
        <authorList>
            <person name="Labeda D."/>
        </authorList>
    </citation>
    <scope>NUCLEOTIDE SEQUENCE [LARGE SCALE GENOMIC DNA]</scope>
    <source>
        <strain evidence="9 10">AN110305</strain>
    </source>
</reference>
<feature type="transmembrane region" description="Helical" evidence="8">
    <location>
        <begin position="79"/>
        <end position="103"/>
    </location>
</feature>
<dbReference type="NCBIfam" id="TIGR04178">
    <property type="entry name" value="exo_archaeo"/>
    <property type="match status" value="1"/>
</dbReference>
<dbReference type="AlphaFoldDB" id="A0A5B2XIJ2"/>
<evidence type="ECO:0000313" key="10">
    <source>
        <dbReference type="Proteomes" id="UP000323454"/>
    </source>
</evidence>
<evidence type="ECO:0000313" key="9">
    <source>
        <dbReference type="EMBL" id="KAA2262610.1"/>
    </source>
</evidence>
<dbReference type="OrthoDB" id="9974385at2"/>
<sequence>MTDNDVATPTVAWPARVGRVAVFLLILAASVLVFLDLEWFRSVEAMAATPLVGLFVPGGAATEFATQTVFLFGDGANPTVGFVVSGGCSVGVLVALLLLAASAMALLSRFSPVRVLWAVLAAVCVSFLANVIRTTAIAVIGGRLGREGAFFFVHNVGGAVFIVVMATVSVVVFFNLLLAVRRSAASA</sequence>
<dbReference type="InterPro" id="IPR026392">
    <property type="entry name" value="Exo/Archaeosortase_dom"/>
</dbReference>
<proteinExistence type="predicted"/>
<dbReference type="GO" id="GO:0005886">
    <property type="term" value="C:plasma membrane"/>
    <property type="evidence" value="ECO:0007669"/>
    <property type="project" value="UniProtKB-SubCell"/>
</dbReference>
<keyword evidence="10" id="KW-1185">Reference proteome</keyword>
<evidence type="ECO:0000256" key="2">
    <source>
        <dbReference type="ARBA" id="ARBA00022475"/>
    </source>
</evidence>
<keyword evidence="3" id="KW-0645">Protease</keyword>
<accession>A0A5B2XIJ2</accession>
<keyword evidence="4 8" id="KW-0812">Transmembrane</keyword>
<keyword evidence="7 8" id="KW-0472">Membrane</keyword>
<comment type="subcellular location">
    <subcellularLocation>
        <location evidence="1">Cell membrane</location>
        <topology evidence="1">Multi-pass membrane protein</topology>
    </subcellularLocation>
</comment>
<keyword evidence="6 8" id="KW-1133">Transmembrane helix</keyword>
<feature type="transmembrane region" description="Helical" evidence="8">
    <location>
        <begin position="160"/>
        <end position="180"/>
    </location>
</feature>
<organism evidence="9 10">
    <name type="scientific">Solihabitans fulvus</name>
    <dbReference type="NCBI Taxonomy" id="1892852"/>
    <lineage>
        <taxon>Bacteria</taxon>
        <taxon>Bacillati</taxon>
        <taxon>Actinomycetota</taxon>
        <taxon>Actinomycetes</taxon>
        <taxon>Pseudonocardiales</taxon>
        <taxon>Pseudonocardiaceae</taxon>
        <taxon>Solihabitans</taxon>
    </lineage>
</organism>
<reference evidence="9 10" key="2">
    <citation type="submission" date="2019-09" db="EMBL/GenBank/DDBJ databases">
        <authorList>
            <person name="Jin C."/>
        </authorList>
    </citation>
    <scope>NUCLEOTIDE SEQUENCE [LARGE SCALE GENOMIC DNA]</scope>
    <source>
        <strain evidence="9 10">AN110305</strain>
    </source>
</reference>
<dbReference type="Proteomes" id="UP000323454">
    <property type="component" value="Unassembled WGS sequence"/>
</dbReference>
<keyword evidence="5" id="KW-0378">Hydrolase</keyword>
<name>A0A5B2XIJ2_9PSEU</name>
<evidence type="ECO:0000256" key="3">
    <source>
        <dbReference type="ARBA" id="ARBA00022670"/>
    </source>
</evidence>